<accession>A0A7I8IBN7</accession>
<proteinExistence type="predicted"/>
<gene>
    <name evidence="1" type="ORF">SI7747_01001333</name>
</gene>
<protein>
    <submittedName>
        <fullName evidence="1">Uncharacterized protein</fullName>
    </submittedName>
</protein>
<organism evidence="1">
    <name type="scientific">Spirodela intermedia</name>
    <name type="common">Intermediate duckweed</name>
    <dbReference type="NCBI Taxonomy" id="51605"/>
    <lineage>
        <taxon>Eukaryota</taxon>
        <taxon>Viridiplantae</taxon>
        <taxon>Streptophyta</taxon>
        <taxon>Embryophyta</taxon>
        <taxon>Tracheophyta</taxon>
        <taxon>Spermatophyta</taxon>
        <taxon>Magnoliopsida</taxon>
        <taxon>Liliopsida</taxon>
        <taxon>Araceae</taxon>
        <taxon>Lemnoideae</taxon>
        <taxon>Spirodela</taxon>
    </lineage>
</organism>
<dbReference type="AlphaFoldDB" id="A0A7I8IBN7"/>
<dbReference type="Proteomes" id="UP001189122">
    <property type="component" value="Unassembled WGS sequence"/>
</dbReference>
<dbReference type="EMBL" id="CACRZD030000001">
    <property type="protein sequence ID" value="CAA6654743.1"/>
    <property type="molecule type" value="Genomic_DNA"/>
</dbReference>
<evidence type="ECO:0000313" key="2">
    <source>
        <dbReference type="Proteomes" id="UP001189122"/>
    </source>
</evidence>
<name>A0A7I8IBN7_SPIIN</name>
<keyword evidence="2" id="KW-1185">Reference proteome</keyword>
<reference evidence="1 2" key="1">
    <citation type="submission" date="2019-12" db="EMBL/GenBank/DDBJ databases">
        <authorList>
            <person name="Scholz U."/>
            <person name="Mascher M."/>
            <person name="Fiebig A."/>
        </authorList>
    </citation>
    <scope>NUCLEOTIDE SEQUENCE</scope>
</reference>
<sequence>MAQIGKKFSISSIRLPSDSMNIGCMIAPLGWSVCL</sequence>
<dbReference type="EMBL" id="LR743588">
    <property type="protein sequence ID" value="CAA2614968.1"/>
    <property type="molecule type" value="Genomic_DNA"/>
</dbReference>
<evidence type="ECO:0000313" key="1">
    <source>
        <dbReference type="EMBL" id="CAA2614968.1"/>
    </source>
</evidence>